<accession>A0AAD8NF77</accession>
<gene>
    <name evidence="1" type="ORF">QVD17_35541</name>
</gene>
<organism evidence="1 2">
    <name type="scientific">Tagetes erecta</name>
    <name type="common">African marigold</name>
    <dbReference type="NCBI Taxonomy" id="13708"/>
    <lineage>
        <taxon>Eukaryota</taxon>
        <taxon>Viridiplantae</taxon>
        <taxon>Streptophyta</taxon>
        <taxon>Embryophyta</taxon>
        <taxon>Tracheophyta</taxon>
        <taxon>Spermatophyta</taxon>
        <taxon>Magnoliopsida</taxon>
        <taxon>eudicotyledons</taxon>
        <taxon>Gunneridae</taxon>
        <taxon>Pentapetalae</taxon>
        <taxon>asterids</taxon>
        <taxon>campanulids</taxon>
        <taxon>Asterales</taxon>
        <taxon>Asteraceae</taxon>
        <taxon>Asteroideae</taxon>
        <taxon>Heliantheae alliance</taxon>
        <taxon>Tageteae</taxon>
        <taxon>Tagetes</taxon>
    </lineage>
</organism>
<dbReference type="Proteomes" id="UP001229421">
    <property type="component" value="Unassembled WGS sequence"/>
</dbReference>
<evidence type="ECO:0000313" key="2">
    <source>
        <dbReference type="Proteomes" id="UP001229421"/>
    </source>
</evidence>
<keyword evidence="2" id="KW-1185">Reference proteome</keyword>
<dbReference type="EMBL" id="JAUHHV010000009">
    <property type="protein sequence ID" value="KAK1413760.1"/>
    <property type="molecule type" value="Genomic_DNA"/>
</dbReference>
<proteinExistence type="predicted"/>
<reference evidence="1" key="1">
    <citation type="journal article" date="2023" name="bioRxiv">
        <title>Improved chromosome-level genome assembly for marigold (Tagetes erecta).</title>
        <authorList>
            <person name="Jiang F."/>
            <person name="Yuan L."/>
            <person name="Wang S."/>
            <person name="Wang H."/>
            <person name="Xu D."/>
            <person name="Wang A."/>
            <person name="Fan W."/>
        </authorList>
    </citation>
    <scope>NUCLEOTIDE SEQUENCE</scope>
    <source>
        <strain evidence="1">WSJ</strain>
        <tissue evidence="1">Leaf</tissue>
    </source>
</reference>
<comment type="caution">
    <text evidence="1">The sequence shown here is derived from an EMBL/GenBank/DDBJ whole genome shotgun (WGS) entry which is preliminary data.</text>
</comment>
<evidence type="ECO:0000313" key="1">
    <source>
        <dbReference type="EMBL" id="KAK1413760.1"/>
    </source>
</evidence>
<name>A0AAD8NF77_TARER</name>
<protein>
    <submittedName>
        <fullName evidence="1">Uncharacterized protein</fullName>
    </submittedName>
</protein>
<sequence length="76" mass="8732">MKLIRRVEHGGDSTQLNSKLVKNQLVVGPIPPPPTTVHHHLRPPYLSLSDTHVYIYTHPYVYIHLSVHIQESFSLK</sequence>
<dbReference type="AlphaFoldDB" id="A0AAD8NF77"/>